<organism evidence="1 2">
    <name type="scientific">Ziziphus jujuba var. spinosa</name>
    <dbReference type="NCBI Taxonomy" id="714518"/>
    <lineage>
        <taxon>Eukaryota</taxon>
        <taxon>Viridiplantae</taxon>
        <taxon>Streptophyta</taxon>
        <taxon>Embryophyta</taxon>
        <taxon>Tracheophyta</taxon>
        <taxon>Spermatophyta</taxon>
        <taxon>Magnoliopsida</taxon>
        <taxon>eudicotyledons</taxon>
        <taxon>Gunneridae</taxon>
        <taxon>Pentapetalae</taxon>
        <taxon>rosids</taxon>
        <taxon>fabids</taxon>
        <taxon>Rosales</taxon>
        <taxon>Rhamnaceae</taxon>
        <taxon>Paliureae</taxon>
        <taxon>Ziziphus</taxon>
    </lineage>
</organism>
<dbReference type="AlphaFoldDB" id="A0A978VBP0"/>
<sequence>MGGSGVKAQFSSLSKKHRSFSSAHSISFCWNMLSSIVFRSNGQLGERNIPDHKQMYPELYYCFLFSAKMSCLYRLHFIVIKRPISICRLVLHYEALKLKPAHHLQRPAAQLTPSVSNSAASI</sequence>
<comment type="caution">
    <text evidence="1">The sequence shown here is derived from an EMBL/GenBank/DDBJ whole genome shotgun (WGS) entry which is preliminary data.</text>
</comment>
<evidence type="ECO:0000313" key="1">
    <source>
        <dbReference type="EMBL" id="KAH7525325.1"/>
    </source>
</evidence>
<accession>A0A978VBP0</accession>
<reference evidence="1" key="1">
    <citation type="journal article" date="2021" name="Front. Plant Sci.">
        <title>Chromosome-Scale Genome Assembly for Chinese Sour Jujube and Insights Into Its Genome Evolution and Domestication Signature.</title>
        <authorList>
            <person name="Shen L.-Y."/>
            <person name="Luo H."/>
            <person name="Wang X.-L."/>
            <person name="Wang X.-M."/>
            <person name="Qiu X.-J."/>
            <person name="Liu H."/>
            <person name="Zhou S.-S."/>
            <person name="Jia K.-H."/>
            <person name="Nie S."/>
            <person name="Bao Y.-T."/>
            <person name="Zhang R.-G."/>
            <person name="Yun Q.-Z."/>
            <person name="Chai Y.-H."/>
            <person name="Lu J.-Y."/>
            <person name="Li Y."/>
            <person name="Zhao S.-W."/>
            <person name="Mao J.-F."/>
            <person name="Jia S.-G."/>
            <person name="Mao Y.-M."/>
        </authorList>
    </citation>
    <scope>NUCLEOTIDE SEQUENCE</scope>
    <source>
        <strain evidence="1">AT0</strain>
        <tissue evidence="1">Leaf</tissue>
    </source>
</reference>
<gene>
    <name evidence="1" type="ORF">FEM48_Zijuj06G0212800</name>
</gene>
<dbReference type="EMBL" id="JAEACU010000006">
    <property type="protein sequence ID" value="KAH7525325.1"/>
    <property type="molecule type" value="Genomic_DNA"/>
</dbReference>
<protein>
    <submittedName>
        <fullName evidence="1">Uncharacterized protein</fullName>
    </submittedName>
</protein>
<name>A0A978VBP0_ZIZJJ</name>
<dbReference type="Proteomes" id="UP000813462">
    <property type="component" value="Unassembled WGS sequence"/>
</dbReference>
<proteinExistence type="predicted"/>
<evidence type="ECO:0000313" key="2">
    <source>
        <dbReference type="Proteomes" id="UP000813462"/>
    </source>
</evidence>